<keyword evidence="1" id="KW-1133">Transmembrane helix</keyword>
<organism evidence="2 3">
    <name type="scientific">Microbaculum marinisediminis</name>
    <dbReference type="NCBI Taxonomy" id="2931392"/>
    <lineage>
        <taxon>Bacteria</taxon>
        <taxon>Pseudomonadati</taxon>
        <taxon>Pseudomonadota</taxon>
        <taxon>Alphaproteobacteria</taxon>
        <taxon>Hyphomicrobiales</taxon>
        <taxon>Tepidamorphaceae</taxon>
        <taxon>Microbaculum</taxon>
    </lineage>
</organism>
<protein>
    <submittedName>
        <fullName evidence="2">Uncharacterized protein</fullName>
    </submittedName>
</protein>
<keyword evidence="1" id="KW-0472">Membrane</keyword>
<dbReference type="EMBL" id="JALIDZ010000003">
    <property type="protein sequence ID" value="MCT8971821.1"/>
    <property type="molecule type" value="Genomic_DNA"/>
</dbReference>
<comment type="caution">
    <text evidence="2">The sequence shown here is derived from an EMBL/GenBank/DDBJ whole genome shotgun (WGS) entry which is preliminary data.</text>
</comment>
<sequence length="95" mass="10089">MTAWSIAKTRVAGVRHAGDAAGLLGLAASPTFALMAWVSASTASQASICFSAPTRLPIGGMVVMYLLMSLFHLAPWLRLASGHSRQRPQDHIRGD</sequence>
<evidence type="ECO:0000313" key="3">
    <source>
        <dbReference type="Proteomes" id="UP001320898"/>
    </source>
</evidence>
<feature type="transmembrane region" description="Helical" evidence="1">
    <location>
        <begin position="56"/>
        <end position="77"/>
    </location>
</feature>
<keyword evidence="1" id="KW-0812">Transmembrane</keyword>
<name>A0AAW5QZH0_9HYPH</name>
<reference evidence="2 3" key="1">
    <citation type="submission" date="2022-04" db="EMBL/GenBank/DDBJ databases">
        <authorList>
            <person name="Ye Y.-Q."/>
            <person name="Du Z.-J."/>
        </authorList>
    </citation>
    <scope>NUCLEOTIDE SEQUENCE [LARGE SCALE GENOMIC DNA]</scope>
    <source>
        <strain evidence="2 3">A6E488</strain>
    </source>
</reference>
<dbReference type="AlphaFoldDB" id="A0AAW5QZH0"/>
<dbReference type="Proteomes" id="UP001320898">
    <property type="component" value="Unassembled WGS sequence"/>
</dbReference>
<evidence type="ECO:0000256" key="1">
    <source>
        <dbReference type="SAM" id="Phobius"/>
    </source>
</evidence>
<accession>A0AAW5QZH0</accession>
<keyword evidence="3" id="KW-1185">Reference proteome</keyword>
<evidence type="ECO:0000313" key="2">
    <source>
        <dbReference type="EMBL" id="MCT8971821.1"/>
    </source>
</evidence>
<proteinExistence type="predicted"/>
<gene>
    <name evidence="2" type="ORF">MUB46_08150</name>
</gene>
<dbReference type="RefSeq" id="WP_261615391.1">
    <property type="nucleotide sequence ID" value="NZ_JALIDZ010000003.1"/>
</dbReference>